<dbReference type="RefSeq" id="XP_012335992.1">
    <property type="nucleotide sequence ID" value="XM_012480569.1"/>
</dbReference>
<dbReference type="Gene3D" id="2.130.10.10">
    <property type="entry name" value="YVTN repeat-like/Quinoprotein amine dehydrogenase"/>
    <property type="match status" value="2"/>
</dbReference>
<dbReference type="GO" id="GO:0048188">
    <property type="term" value="C:Set1C/COMPASS complex"/>
    <property type="evidence" value="ECO:0007669"/>
    <property type="project" value="TreeGrafter"/>
</dbReference>
<comment type="similarity">
    <text evidence="2">Belongs to the WD repeat SWD2 family.</text>
</comment>
<dbReference type="SMART" id="SM00320">
    <property type="entry name" value="WD40"/>
    <property type="match status" value="5"/>
</dbReference>
<dbReference type="GO" id="GO:0003682">
    <property type="term" value="F:chromatin binding"/>
    <property type="evidence" value="ECO:0007669"/>
    <property type="project" value="TreeGrafter"/>
</dbReference>
<organism evidence="6 7">
    <name type="scientific">Plasmodium fragile</name>
    <dbReference type="NCBI Taxonomy" id="5857"/>
    <lineage>
        <taxon>Eukaryota</taxon>
        <taxon>Sar</taxon>
        <taxon>Alveolata</taxon>
        <taxon>Apicomplexa</taxon>
        <taxon>Aconoidasida</taxon>
        <taxon>Haemosporida</taxon>
        <taxon>Plasmodiidae</taxon>
        <taxon>Plasmodium</taxon>
        <taxon>Plasmodium (Plasmodium)</taxon>
    </lineage>
</organism>
<reference evidence="6 7" key="1">
    <citation type="submission" date="2014-03" db="EMBL/GenBank/DDBJ databases">
        <title>The Genome Sequence of Plasmodium fragile nilgiri.</title>
        <authorList>
            <consortium name="The Broad Institute Genomics Platform"/>
            <consortium name="The Broad Institute Genome Sequencing Center for Infectious Disease"/>
            <person name="Neafsey D."/>
            <person name="Duraisingh M."/>
            <person name="Young S.K."/>
            <person name="Zeng Q."/>
            <person name="Gargeya S."/>
            <person name="Abouelleil A."/>
            <person name="Alvarado L."/>
            <person name="Chapman S.B."/>
            <person name="Gainer-Dewar J."/>
            <person name="Goldberg J."/>
            <person name="Griggs A."/>
            <person name="Gujja S."/>
            <person name="Hansen M."/>
            <person name="Howarth C."/>
            <person name="Imamovic A."/>
            <person name="Larimer J."/>
            <person name="Pearson M."/>
            <person name="Poon T.W."/>
            <person name="Priest M."/>
            <person name="Roberts A."/>
            <person name="Saif S."/>
            <person name="Shea T."/>
            <person name="Sykes S."/>
            <person name="Wortman J."/>
            <person name="Nusbaum C."/>
            <person name="Birren B."/>
        </authorList>
    </citation>
    <scope>NUCLEOTIDE SEQUENCE [LARGE SCALE GENOMIC DNA]</scope>
    <source>
        <strain evidence="7">nilgiri</strain>
    </source>
</reference>
<dbReference type="Proteomes" id="UP000054561">
    <property type="component" value="Unassembled WGS sequence"/>
</dbReference>
<dbReference type="EMBL" id="KQ001675">
    <property type="protein sequence ID" value="KJP87389.1"/>
    <property type="molecule type" value="Genomic_DNA"/>
</dbReference>
<keyword evidence="4" id="KW-0677">Repeat</keyword>
<proteinExistence type="inferred from homology"/>
<evidence type="ECO:0000313" key="7">
    <source>
        <dbReference type="Proteomes" id="UP000054561"/>
    </source>
</evidence>
<evidence type="ECO:0000256" key="4">
    <source>
        <dbReference type="ARBA" id="ARBA00022737"/>
    </source>
</evidence>
<dbReference type="InterPro" id="IPR037867">
    <property type="entry name" value="Swd2/WDR82"/>
</dbReference>
<evidence type="ECO:0000256" key="5">
    <source>
        <dbReference type="ARBA" id="ARBA00023242"/>
    </source>
</evidence>
<keyword evidence="3" id="KW-0853">WD repeat</keyword>
<name>A0A0D9QK31_PLAFR</name>
<dbReference type="GeneID" id="24268260"/>
<dbReference type="InterPro" id="IPR036322">
    <property type="entry name" value="WD40_repeat_dom_sf"/>
</dbReference>
<accession>A0A0D9QK31</accession>
<dbReference type="VEuPathDB" id="PlasmoDB:AK88_02946"/>
<evidence type="ECO:0008006" key="8">
    <source>
        <dbReference type="Google" id="ProtNLM"/>
    </source>
</evidence>
<keyword evidence="7" id="KW-1185">Reference proteome</keyword>
<dbReference type="InterPro" id="IPR015943">
    <property type="entry name" value="WD40/YVTN_repeat-like_dom_sf"/>
</dbReference>
<evidence type="ECO:0000313" key="6">
    <source>
        <dbReference type="EMBL" id="KJP87389.1"/>
    </source>
</evidence>
<sequence>MMNSVAHKKIKLTDEAVKSFQVLRAFKYKQALTKNMAWSYDGHLLLTSNQNDSITLYSLLKGNNVKSLHSKNCGVDVVRFLNNTNDVIVCSTKSNNSEHKQFLRFWDIKENKYIKSLPQIGNICEYNGINISENKKLMLINSDDGHIKLYYFNCDSPLILYKSDFVRPVSSFDHEGNIFIASYGKKEIHYYDLLMLDRGEYHICNLKNYMEKDEFVTNLLFTPNNKAIIVSTNQNNHFKIESISGNFLCSYKYPQKSPEQFSSFYSPASHLHTKKKKKMSSSSSTNVCDPFRATDNGGLEPREENSCSPLFLPTITPDGQYVMSGWTDSGIHIWNENGNYVTSLYGHEGPPYNVTFNPKCAILASSCMNVALWQPYI</sequence>
<dbReference type="SUPFAM" id="SSF50978">
    <property type="entry name" value="WD40 repeat-like"/>
    <property type="match status" value="1"/>
</dbReference>
<protein>
    <recommendedName>
        <fullName evidence="8">Anaphase-promoting complex subunit 4 WD40 domain-containing protein</fullName>
    </recommendedName>
</protein>
<gene>
    <name evidence="6" type="ORF">AK88_02946</name>
</gene>
<dbReference type="PANTHER" id="PTHR19861">
    <property type="entry name" value="WD40 REPEAT PROTEIN SWD2"/>
    <property type="match status" value="1"/>
</dbReference>
<evidence type="ECO:0000256" key="2">
    <source>
        <dbReference type="ARBA" id="ARBA00005616"/>
    </source>
</evidence>
<evidence type="ECO:0000256" key="1">
    <source>
        <dbReference type="ARBA" id="ARBA00004123"/>
    </source>
</evidence>
<dbReference type="PANTHER" id="PTHR19861:SF0">
    <property type="entry name" value="WD REPEAT-CONTAINING PROTEIN 82"/>
    <property type="match status" value="1"/>
</dbReference>
<keyword evidence="5" id="KW-0539">Nucleus</keyword>
<dbReference type="OMA" id="HNEGYIR"/>
<evidence type="ECO:0000256" key="3">
    <source>
        <dbReference type="ARBA" id="ARBA00022574"/>
    </source>
</evidence>
<dbReference type="OrthoDB" id="27537at2759"/>
<dbReference type="GO" id="GO:0016070">
    <property type="term" value="P:RNA metabolic process"/>
    <property type="evidence" value="ECO:0007669"/>
    <property type="project" value="UniProtKB-ARBA"/>
</dbReference>
<dbReference type="InterPro" id="IPR001680">
    <property type="entry name" value="WD40_rpt"/>
</dbReference>
<comment type="subcellular location">
    <subcellularLocation>
        <location evidence="1">Nucleus</location>
    </subcellularLocation>
</comment>
<dbReference type="AlphaFoldDB" id="A0A0D9QK31"/>